<dbReference type="Pfam" id="PF04193">
    <property type="entry name" value="PQ-loop"/>
    <property type="match status" value="1"/>
</dbReference>
<keyword evidence="6" id="KW-0813">Transport</keyword>
<dbReference type="Proteomes" id="UP001597237">
    <property type="component" value="Unassembled WGS sequence"/>
</dbReference>
<comment type="caution">
    <text evidence="6">The sequence shown here is derived from an EMBL/GenBank/DDBJ whole genome shotgun (WGS) entry which is preliminary data.</text>
</comment>
<evidence type="ECO:0000256" key="4">
    <source>
        <dbReference type="ARBA" id="ARBA00023136"/>
    </source>
</evidence>
<dbReference type="NCBIfam" id="NF037968">
    <property type="entry name" value="SemiSWEET_2"/>
    <property type="match status" value="1"/>
</dbReference>
<name>A0ABW4N2G5_9CAUL</name>
<proteinExistence type="predicted"/>
<keyword evidence="2 5" id="KW-0812">Transmembrane</keyword>
<evidence type="ECO:0000256" key="3">
    <source>
        <dbReference type="ARBA" id="ARBA00022989"/>
    </source>
</evidence>
<feature type="transmembrane region" description="Helical" evidence="5">
    <location>
        <begin position="61"/>
        <end position="81"/>
    </location>
</feature>
<evidence type="ECO:0000313" key="6">
    <source>
        <dbReference type="EMBL" id="MFD1783938.1"/>
    </source>
</evidence>
<reference evidence="7" key="1">
    <citation type="journal article" date="2019" name="Int. J. Syst. Evol. Microbiol.">
        <title>The Global Catalogue of Microorganisms (GCM) 10K type strain sequencing project: providing services to taxonomists for standard genome sequencing and annotation.</title>
        <authorList>
            <consortium name="The Broad Institute Genomics Platform"/>
            <consortium name="The Broad Institute Genome Sequencing Center for Infectious Disease"/>
            <person name="Wu L."/>
            <person name="Ma J."/>
        </authorList>
    </citation>
    <scope>NUCLEOTIDE SEQUENCE [LARGE SCALE GENOMIC DNA]</scope>
    <source>
        <strain evidence="7">DFY28</strain>
    </source>
</reference>
<evidence type="ECO:0000256" key="2">
    <source>
        <dbReference type="ARBA" id="ARBA00022692"/>
    </source>
</evidence>
<dbReference type="InterPro" id="IPR006603">
    <property type="entry name" value="PQ-loop_rpt"/>
</dbReference>
<dbReference type="Gene3D" id="1.20.1280.290">
    <property type="match status" value="1"/>
</dbReference>
<feature type="transmembrane region" description="Helical" evidence="5">
    <location>
        <begin position="37"/>
        <end position="55"/>
    </location>
</feature>
<protein>
    <submittedName>
        <fullName evidence="6">SemiSWEET family sugar transporter</fullName>
    </submittedName>
</protein>
<sequence length="93" mass="10198">MPIETADLVGTAAGLCSMASFTPQLLKIWREKDASSLSLRMYIVTVTGFSLWIVYGVLETSFPVVLTNSVCLVLSGAILALKWRYSRREAEGP</sequence>
<gene>
    <name evidence="6" type="ORF">ACFSC0_11085</name>
</gene>
<keyword evidence="7" id="KW-1185">Reference proteome</keyword>
<dbReference type="RefSeq" id="WP_377282872.1">
    <property type="nucleotide sequence ID" value="NZ_JBHRSI010000008.1"/>
</dbReference>
<dbReference type="EMBL" id="JBHUEY010000001">
    <property type="protein sequence ID" value="MFD1783938.1"/>
    <property type="molecule type" value="Genomic_DNA"/>
</dbReference>
<keyword evidence="4 5" id="KW-0472">Membrane</keyword>
<organism evidence="6 7">
    <name type="scientific">Phenylobacterium terrae</name>
    <dbReference type="NCBI Taxonomy" id="2665495"/>
    <lineage>
        <taxon>Bacteria</taxon>
        <taxon>Pseudomonadati</taxon>
        <taxon>Pseudomonadota</taxon>
        <taxon>Alphaproteobacteria</taxon>
        <taxon>Caulobacterales</taxon>
        <taxon>Caulobacteraceae</taxon>
        <taxon>Phenylobacterium</taxon>
    </lineage>
</organism>
<keyword evidence="6" id="KW-0762">Sugar transport</keyword>
<comment type="subcellular location">
    <subcellularLocation>
        <location evidence="1">Membrane</location>
        <topology evidence="1">Multi-pass membrane protein</topology>
    </subcellularLocation>
</comment>
<evidence type="ECO:0000256" key="5">
    <source>
        <dbReference type="SAM" id="Phobius"/>
    </source>
</evidence>
<dbReference type="InterPro" id="IPR047662">
    <property type="entry name" value="SemiSWEET"/>
</dbReference>
<accession>A0ABW4N2G5</accession>
<keyword evidence="3 5" id="KW-1133">Transmembrane helix</keyword>
<evidence type="ECO:0000256" key="1">
    <source>
        <dbReference type="ARBA" id="ARBA00004141"/>
    </source>
</evidence>
<evidence type="ECO:0000313" key="7">
    <source>
        <dbReference type="Proteomes" id="UP001597237"/>
    </source>
</evidence>